<keyword evidence="1" id="KW-0732">Signal</keyword>
<reference evidence="2" key="1">
    <citation type="journal article" date="2014" name="Int. J. Syst. Evol. Microbiol.">
        <title>Complete genome sequence of Corynebacterium casei LMG S-19264T (=DSM 44701T), isolated from a smear-ripened cheese.</title>
        <authorList>
            <consortium name="US DOE Joint Genome Institute (JGI-PGF)"/>
            <person name="Walter F."/>
            <person name="Albersmeier A."/>
            <person name="Kalinowski J."/>
            <person name="Ruckert C."/>
        </authorList>
    </citation>
    <scope>NUCLEOTIDE SEQUENCE</scope>
    <source>
        <strain evidence="2">CCM 7684</strain>
    </source>
</reference>
<gene>
    <name evidence="2" type="ORF">GCM10007276_17160</name>
</gene>
<sequence>MMVFRPLALAALASTVLAGVAQAHWSNAHPQRLPACEQALGKATSRFNTKERIYWWPSLAIAAARDIREIAVNPWGPYYIPRRFCTAVVATNDGLERQMYYVVEAGTGLAGIGYGVEVCVSGVDRNLAYAPNCKMTRP</sequence>
<accession>A0A8J2VNQ0</accession>
<evidence type="ECO:0000256" key="1">
    <source>
        <dbReference type="SAM" id="SignalP"/>
    </source>
</evidence>
<feature type="chain" id="PRO_5035144411" description="DUF3757 domain-containing protein" evidence="1">
    <location>
        <begin position="24"/>
        <end position="138"/>
    </location>
</feature>
<evidence type="ECO:0000313" key="2">
    <source>
        <dbReference type="EMBL" id="GGE40388.1"/>
    </source>
</evidence>
<dbReference type="RefSeq" id="WP_188409337.1">
    <property type="nucleotide sequence ID" value="NZ_BMCP01000002.1"/>
</dbReference>
<name>A0A8J2VNQ0_9RHOB</name>
<dbReference type="Proteomes" id="UP000602745">
    <property type="component" value="Unassembled WGS sequence"/>
</dbReference>
<feature type="signal peptide" evidence="1">
    <location>
        <begin position="1"/>
        <end position="23"/>
    </location>
</feature>
<protein>
    <recommendedName>
        <fullName evidence="4">DUF3757 domain-containing protein</fullName>
    </recommendedName>
</protein>
<evidence type="ECO:0000313" key="3">
    <source>
        <dbReference type="Proteomes" id="UP000602745"/>
    </source>
</evidence>
<organism evidence="2 3">
    <name type="scientific">Agaricicola taiwanensis</name>
    <dbReference type="NCBI Taxonomy" id="591372"/>
    <lineage>
        <taxon>Bacteria</taxon>
        <taxon>Pseudomonadati</taxon>
        <taxon>Pseudomonadota</taxon>
        <taxon>Alphaproteobacteria</taxon>
        <taxon>Rhodobacterales</taxon>
        <taxon>Paracoccaceae</taxon>
        <taxon>Agaricicola</taxon>
    </lineage>
</organism>
<evidence type="ECO:0008006" key="4">
    <source>
        <dbReference type="Google" id="ProtNLM"/>
    </source>
</evidence>
<reference evidence="2" key="2">
    <citation type="submission" date="2020-09" db="EMBL/GenBank/DDBJ databases">
        <authorList>
            <person name="Sun Q."/>
            <person name="Sedlacek I."/>
        </authorList>
    </citation>
    <scope>NUCLEOTIDE SEQUENCE</scope>
    <source>
        <strain evidence="2">CCM 7684</strain>
    </source>
</reference>
<dbReference type="AlphaFoldDB" id="A0A8J2VNQ0"/>
<keyword evidence="3" id="KW-1185">Reference proteome</keyword>
<dbReference type="EMBL" id="BMCP01000002">
    <property type="protein sequence ID" value="GGE40388.1"/>
    <property type="molecule type" value="Genomic_DNA"/>
</dbReference>
<comment type="caution">
    <text evidence="2">The sequence shown here is derived from an EMBL/GenBank/DDBJ whole genome shotgun (WGS) entry which is preliminary data.</text>
</comment>
<proteinExistence type="predicted"/>